<evidence type="ECO:0000256" key="5">
    <source>
        <dbReference type="ARBA" id="ARBA00022519"/>
    </source>
</evidence>
<dbReference type="InterPro" id="IPR016169">
    <property type="entry name" value="FAD-bd_PCMH_sub2"/>
</dbReference>
<evidence type="ECO:0000313" key="15">
    <source>
        <dbReference type="Proteomes" id="UP001645039"/>
    </source>
</evidence>
<dbReference type="InterPro" id="IPR005170">
    <property type="entry name" value="Transptr-assoc_dom"/>
</dbReference>
<feature type="transmembrane region" description="Helical" evidence="12">
    <location>
        <begin position="334"/>
        <end position="356"/>
    </location>
</feature>
<feature type="transmembrane region" description="Helical" evidence="12">
    <location>
        <begin position="362"/>
        <end position="385"/>
    </location>
</feature>
<comment type="caution">
    <text evidence="14">The sequence shown here is derived from an EMBL/GenBank/DDBJ whole genome shotgun (WGS) entry which is preliminary data.</text>
</comment>
<feature type="transmembrane region" description="Helical" evidence="12">
    <location>
        <begin position="245"/>
        <end position="262"/>
    </location>
</feature>
<feature type="transmembrane region" description="Helical" evidence="12">
    <location>
        <begin position="189"/>
        <end position="209"/>
    </location>
</feature>
<dbReference type="Pfam" id="PF03471">
    <property type="entry name" value="CorC_HlyC"/>
    <property type="match status" value="1"/>
</dbReference>
<protein>
    <submittedName>
        <fullName evidence="14">Potassium/proton antiporter</fullName>
    </submittedName>
</protein>
<dbReference type="InterPro" id="IPR036721">
    <property type="entry name" value="RCK_C_sf"/>
</dbReference>
<dbReference type="NCBIfam" id="NF003715">
    <property type="entry name" value="PRK05326.1-2"/>
    <property type="match status" value="1"/>
</dbReference>
<dbReference type="Gene3D" id="1.20.1530.20">
    <property type="match status" value="1"/>
</dbReference>
<dbReference type="SUPFAM" id="SSF116726">
    <property type="entry name" value="TrkA C-terminal domain-like"/>
    <property type="match status" value="1"/>
</dbReference>
<dbReference type="SMART" id="SM01091">
    <property type="entry name" value="CorC_HlyC"/>
    <property type="match status" value="1"/>
</dbReference>
<proteinExistence type="predicted"/>
<dbReference type="RefSeq" id="WP_096278763.1">
    <property type="nucleotide sequence ID" value="NZ_CBCSBM010000005.1"/>
</dbReference>
<dbReference type="SUPFAM" id="SSF56176">
    <property type="entry name" value="FAD-binding/transporter-associated domain-like"/>
    <property type="match status" value="1"/>
</dbReference>
<feature type="transmembrane region" description="Helical" evidence="12">
    <location>
        <begin position="274"/>
        <end position="296"/>
    </location>
</feature>
<evidence type="ECO:0000256" key="1">
    <source>
        <dbReference type="ARBA" id="ARBA00004651"/>
    </source>
</evidence>
<evidence type="ECO:0000256" key="8">
    <source>
        <dbReference type="ARBA" id="ARBA00022958"/>
    </source>
</evidence>
<dbReference type="Pfam" id="PF00999">
    <property type="entry name" value="Na_H_Exchanger"/>
    <property type="match status" value="1"/>
</dbReference>
<keyword evidence="8" id="KW-0630">Potassium</keyword>
<evidence type="ECO:0000256" key="10">
    <source>
        <dbReference type="ARBA" id="ARBA00023065"/>
    </source>
</evidence>
<evidence type="ECO:0000256" key="4">
    <source>
        <dbReference type="ARBA" id="ARBA00022475"/>
    </source>
</evidence>
<comment type="subcellular location">
    <subcellularLocation>
        <location evidence="1">Cell membrane</location>
        <topology evidence="1">Multi-pass membrane protein</topology>
    </subcellularLocation>
</comment>
<keyword evidence="5" id="KW-0997">Cell inner membrane</keyword>
<sequence length="574" mass="60979">MFQVDHLILLAAILILVGIVSSKLSARLGLPVLVLFLVIGMLAGESGVGGIAFDNPAGAHALGTLALAMILFDGGLQTPTSSIKKVWKPASLLATFGVLITAVITGLAAAYILDLPLLEGLLLGAIVGSTDAAAVFSLLRNAGIHINKKLKYTLEIESASNDPMAIFLTVGLLEILVNGMQPGVGLLELFVLQMGVGALVGLGVGWASVKIINRIHLVASGLYPVMVAACGFLSFGISANVGGSGFLAIFLTGVVIGNHRIVFQRSTFLFHDGLAWLSQIMMFVVLGLLINPLSLLDVWLEGLIIAAVLILVARPIAVIPIMRLFGFNARETTLVAWVGLRGSVPIILAIFPLMFGLEGAELIFNVVFFVVLISATIQGTTLPLVARRLRLTEKPPALSAASIEITAIEEVDADIVEYTLSEHPRAAGRRLSQMALPDTTVVAMITRGKDVIPPRGSTTLMAGDHLFVVLRPETRPFIDCVFSDAVDDISSELPDQELKLKGSTKIDDLHHSYGLLIQEEDQHMTLDSLLRNTLAGQPNAGDSMQIEGLTLAVLETLGGRITTVGLTVQEKPNQ</sequence>
<dbReference type="PANTHER" id="PTHR32507:SF7">
    <property type="entry name" value="K(+)_H(+) ANTIPORTER NHAP2"/>
    <property type="match status" value="1"/>
</dbReference>
<keyword evidence="2" id="KW-0813">Transport</keyword>
<dbReference type="Proteomes" id="UP001645039">
    <property type="component" value="Unassembled WGS sequence"/>
</dbReference>
<feature type="transmembrane region" description="Helical" evidence="12">
    <location>
        <begin position="221"/>
        <end position="239"/>
    </location>
</feature>
<dbReference type="PANTHER" id="PTHR32507">
    <property type="entry name" value="NA(+)/H(+) ANTIPORTER 1"/>
    <property type="match status" value="1"/>
</dbReference>
<dbReference type="Pfam" id="PF02080">
    <property type="entry name" value="TrkA_C"/>
    <property type="match status" value="1"/>
</dbReference>
<dbReference type="NCBIfam" id="NF003716">
    <property type="entry name" value="PRK05326.1-3"/>
    <property type="match status" value="1"/>
</dbReference>
<dbReference type="EMBL" id="RRZD01000003">
    <property type="protein sequence ID" value="MBE0399450.1"/>
    <property type="molecule type" value="Genomic_DNA"/>
</dbReference>
<dbReference type="InterPro" id="IPR038770">
    <property type="entry name" value="Na+/solute_symporter_sf"/>
</dbReference>
<feature type="transmembrane region" description="Helical" evidence="12">
    <location>
        <begin position="59"/>
        <end position="78"/>
    </location>
</feature>
<accession>A0ABR9EZ10</accession>
<name>A0ABR9EZ10_9GAMM</name>
<evidence type="ECO:0000256" key="11">
    <source>
        <dbReference type="ARBA" id="ARBA00023136"/>
    </source>
</evidence>
<evidence type="ECO:0000313" key="14">
    <source>
        <dbReference type="EMBL" id="MBE0399450.1"/>
    </source>
</evidence>
<dbReference type="Gene3D" id="3.30.465.10">
    <property type="match status" value="1"/>
</dbReference>
<evidence type="ECO:0000256" key="3">
    <source>
        <dbReference type="ARBA" id="ARBA00022449"/>
    </source>
</evidence>
<evidence type="ECO:0000256" key="7">
    <source>
        <dbReference type="ARBA" id="ARBA00022692"/>
    </source>
</evidence>
<evidence type="ECO:0000259" key="13">
    <source>
        <dbReference type="PROSITE" id="PS51202"/>
    </source>
</evidence>
<dbReference type="InterPro" id="IPR036318">
    <property type="entry name" value="FAD-bd_PCMH-like_sf"/>
</dbReference>
<evidence type="ECO:0000256" key="6">
    <source>
        <dbReference type="ARBA" id="ARBA00022538"/>
    </source>
</evidence>
<feature type="transmembrane region" description="Helical" evidence="12">
    <location>
        <begin position="118"/>
        <end position="139"/>
    </location>
</feature>
<keyword evidence="4" id="KW-1003">Cell membrane</keyword>
<keyword evidence="15" id="KW-1185">Reference proteome</keyword>
<keyword evidence="9 12" id="KW-1133">Transmembrane helix</keyword>
<evidence type="ECO:0000256" key="2">
    <source>
        <dbReference type="ARBA" id="ARBA00022448"/>
    </source>
</evidence>
<gene>
    <name evidence="14" type="ORF">EI168_04910</name>
</gene>
<evidence type="ECO:0000256" key="12">
    <source>
        <dbReference type="SAM" id="Phobius"/>
    </source>
</evidence>
<keyword evidence="7 12" id="KW-0812">Transmembrane</keyword>
<organism evidence="14 15">
    <name type="scientific">Halomonas casei</name>
    <dbReference type="NCBI Taxonomy" id="2742613"/>
    <lineage>
        <taxon>Bacteria</taxon>
        <taxon>Pseudomonadati</taxon>
        <taxon>Pseudomonadota</taxon>
        <taxon>Gammaproteobacteria</taxon>
        <taxon>Oceanospirillales</taxon>
        <taxon>Halomonadaceae</taxon>
        <taxon>Halomonas</taxon>
    </lineage>
</organism>
<keyword evidence="10" id="KW-0406">Ion transport</keyword>
<reference evidence="14 15" key="1">
    <citation type="submission" date="2020-07" db="EMBL/GenBank/DDBJ databases">
        <title>Halophilic bacteria isolated from french cheeses.</title>
        <authorList>
            <person name="Kothe C.I."/>
            <person name="Farah-Kraiem B."/>
            <person name="Renault P."/>
            <person name="Dridi B."/>
        </authorList>
    </citation>
    <scope>NUCLEOTIDE SEQUENCE [LARGE SCALE GENOMIC DNA]</scope>
    <source>
        <strain evidence="14 15">FME1</strain>
    </source>
</reference>
<feature type="domain" description="RCK C-terminal" evidence="13">
    <location>
        <begin position="403"/>
        <end position="484"/>
    </location>
</feature>
<dbReference type="PROSITE" id="PS51202">
    <property type="entry name" value="RCK_C"/>
    <property type="match status" value="1"/>
</dbReference>
<feature type="transmembrane region" description="Helical" evidence="12">
    <location>
        <begin position="6"/>
        <end position="25"/>
    </location>
</feature>
<feature type="transmembrane region" description="Helical" evidence="12">
    <location>
        <begin position="302"/>
        <end position="322"/>
    </location>
</feature>
<dbReference type="Gene3D" id="3.30.70.1450">
    <property type="entry name" value="Regulator of K+ conductance, C-terminal domain"/>
    <property type="match status" value="1"/>
</dbReference>
<dbReference type="InterPro" id="IPR006037">
    <property type="entry name" value="RCK_C"/>
</dbReference>
<evidence type="ECO:0000256" key="9">
    <source>
        <dbReference type="ARBA" id="ARBA00022989"/>
    </source>
</evidence>
<keyword evidence="3" id="KW-0050">Antiport</keyword>
<feature type="transmembrane region" description="Helical" evidence="12">
    <location>
        <begin position="90"/>
        <end position="112"/>
    </location>
</feature>
<keyword evidence="11 12" id="KW-0472">Membrane</keyword>
<dbReference type="InterPro" id="IPR006153">
    <property type="entry name" value="Cation/H_exchanger_TM"/>
</dbReference>
<feature type="transmembrane region" description="Helical" evidence="12">
    <location>
        <begin position="159"/>
        <end position="177"/>
    </location>
</feature>
<feature type="transmembrane region" description="Helical" evidence="12">
    <location>
        <begin position="32"/>
        <end position="53"/>
    </location>
</feature>
<keyword evidence="6" id="KW-0633">Potassium transport</keyword>
<dbReference type="NCBIfam" id="NF003714">
    <property type="entry name" value="PRK05326.1-1"/>
    <property type="match status" value="1"/>
</dbReference>